<reference evidence="2 3" key="1">
    <citation type="submission" date="2021-12" db="EMBL/GenBank/DDBJ databases">
        <title>Genome sequencing of bacteria with rrn-lacking chromosome and rrn-plasmid.</title>
        <authorList>
            <person name="Anda M."/>
            <person name="Iwasaki W."/>
        </authorList>
    </citation>
    <scope>NUCLEOTIDE SEQUENCE [LARGE SCALE GENOMIC DNA]</scope>
    <source>
        <strain evidence="2 3">NBRC 101262</strain>
    </source>
</reference>
<dbReference type="GO" id="GO:0045493">
    <property type="term" value="P:xylan catabolic process"/>
    <property type="evidence" value="ECO:0007669"/>
    <property type="project" value="UniProtKB-KW"/>
</dbReference>
<keyword evidence="2" id="KW-0378">Hydrolase</keyword>
<dbReference type="InterPro" id="IPR010846">
    <property type="entry name" value="AmiA-like"/>
</dbReference>
<feature type="transmembrane region" description="Helical" evidence="1">
    <location>
        <begin position="12"/>
        <end position="32"/>
    </location>
</feature>
<proteinExistence type="predicted"/>
<dbReference type="Gene3D" id="1.10.3670.10">
    <property type="entry name" value="Putative xylanase like domain"/>
    <property type="match status" value="1"/>
</dbReference>
<dbReference type="Pfam" id="PF07313">
    <property type="entry name" value="AmiA-like"/>
    <property type="match status" value="1"/>
</dbReference>
<keyword evidence="2" id="KW-0624">Polysaccharide degradation</keyword>
<accession>A0ABN6L9U8</accession>
<dbReference type="EMBL" id="AP025292">
    <property type="protein sequence ID" value="BDC99928.1"/>
    <property type="molecule type" value="Genomic_DNA"/>
</dbReference>
<keyword evidence="2" id="KW-0326">Glycosidase</keyword>
<organism evidence="2 3">
    <name type="scientific">Persicobacter psychrovividus</name>
    <dbReference type="NCBI Taxonomy" id="387638"/>
    <lineage>
        <taxon>Bacteria</taxon>
        <taxon>Pseudomonadati</taxon>
        <taxon>Bacteroidota</taxon>
        <taxon>Cytophagia</taxon>
        <taxon>Cytophagales</taxon>
        <taxon>Persicobacteraceae</taxon>
        <taxon>Persicobacter</taxon>
    </lineage>
</organism>
<keyword evidence="2" id="KW-0119">Carbohydrate metabolism</keyword>
<evidence type="ECO:0000313" key="3">
    <source>
        <dbReference type="Proteomes" id="UP001354989"/>
    </source>
</evidence>
<keyword evidence="1" id="KW-1133">Transmembrane helix</keyword>
<gene>
    <name evidence="2" type="ORF">PEPS_22090</name>
</gene>
<dbReference type="Proteomes" id="UP001354989">
    <property type="component" value="Chromosome"/>
</dbReference>
<dbReference type="SUPFAM" id="SSF54001">
    <property type="entry name" value="Cysteine proteinases"/>
    <property type="match status" value="1"/>
</dbReference>
<keyword evidence="1" id="KW-0472">Membrane</keyword>
<keyword evidence="1" id="KW-0812">Transmembrane</keyword>
<dbReference type="InterPro" id="IPR038765">
    <property type="entry name" value="Papain-like_cys_pep_sf"/>
</dbReference>
<sequence>MNEYPFSKILKTFYTFCLTLSFMICLSVQSFAQYKCSAQDSLIFNKLMQKAEKLQWKQFSIGKIITLTGEQFIQTPYVASTLNQSDQESDLIINLTGLDCTTYVEQVLAMAQCIKNNQTHFGDFTKALTSIRYRDGKQQGYLSRLHYFTDWIYDHQKRGMIEDITPQLDGLQMDKNINFMSTHRKSYAPLADAEIFKGIQEIERQINQRQQCYLPKTEIPKHQAQIQDGDLITLVTTIKGLDVSHVGFAHWMGDELHFMHASSKHGVMITSVPLVDYLMKFKSNKGVIVLRAL</sequence>
<protein>
    <submittedName>
        <fullName evidence="2">Xylanase</fullName>
    </submittedName>
</protein>
<evidence type="ECO:0000313" key="2">
    <source>
        <dbReference type="EMBL" id="BDC99928.1"/>
    </source>
</evidence>
<name>A0ABN6L9U8_9BACT</name>
<keyword evidence="3" id="KW-1185">Reference proteome</keyword>
<keyword evidence="2" id="KW-0858">Xylan degradation</keyword>
<dbReference type="Gene3D" id="2.30.260.10">
    <property type="entry name" value="putative xylanase like domain"/>
    <property type="match status" value="1"/>
</dbReference>
<evidence type="ECO:0000256" key="1">
    <source>
        <dbReference type="SAM" id="Phobius"/>
    </source>
</evidence>
<dbReference type="GO" id="GO:0016798">
    <property type="term" value="F:hydrolase activity, acting on glycosyl bonds"/>
    <property type="evidence" value="ECO:0007669"/>
    <property type="project" value="UniProtKB-KW"/>
</dbReference>